<proteinExistence type="predicted"/>
<sequence length="159" mass="18053">MNRYMAPNQHFTNGFQSTTVSDITLIERNKEVAIEETHDEYILPTVSEVENAKCECCGMFEECTREYIRRVREMFLGRLICGLCGEAVNVEMEKNGGKREKALKEHMSDCVRFNRLGRSYPALYQAEDVKEILKKTQKKAMSNTPDDSKGSPSKSGAQG</sequence>
<evidence type="ECO:0000313" key="3">
    <source>
        <dbReference type="EnsemblPlants" id="KRH62085"/>
    </source>
</evidence>
<evidence type="ECO:0008006" key="5">
    <source>
        <dbReference type="Google" id="ProtNLM"/>
    </source>
</evidence>
<reference evidence="2" key="3">
    <citation type="submission" date="2018-07" db="EMBL/GenBank/DDBJ databases">
        <title>WGS assembly of Glycine max.</title>
        <authorList>
            <person name="Schmutz J."/>
            <person name="Cannon S."/>
            <person name="Schlueter J."/>
            <person name="Ma J."/>
            <person name="Mitros T."/>
            <person name="Nelson W."/>
            <person name="Hyten D."/>
            <person name="Song Q."/>
            <person name="Thelen J."/>
            <person name="Cheng J."/>
            <person name="Xu D."/>
            <person name="Hellsten U."/>
            <person name="May G."/>
            <person name="Yu Y."/>
            <person name="Sakurai T."/>
            <person name="Umezawa T."/>
            <person name="Bhattacharyya M."/>
            <person name="Sandhu D."/>
            <person name="Valliyodan B."/>
            <person name="Lindquist E."/>
            <person name="Peto M."/>
            <person name="Grant D."/>
            <person name="Shu S."/>
            <person name="Goodstein D."/>
            <person name="Barry K."/>
            <person name="Futrell-Griggs M."/>
            <person name="Abernathy B."/>
            <person name="Du J."/>
            <person name="Tian Z."/>
            <person name="Zhu L."/>
            <person name="Gill N."/>
            <person name="Joshi T."/>
            <person name="Libault M."/>
            <person name="Sethuraman A."/>
            <person name="Zhang X."/>
            <person name="Shinozaki K."/>
            <person name="Nguyen H."/>
            <person name="Wing R."/>
            <person name="Cregan P."/>
            <person name="Specht J."/>
            <person name="Grimwood J."/>
            <person name="Rokhsar D."/>
            <person name="Stacey G."/>
            <person name="Shoemaker R."/>
            <person name="Jackson S."/>
        </authorList>
    </citation>
    <scope>NUCLEOTIDE SEQUENCE</scope>
    <source>
        <tissue evidence="2">Callus</tissue>
    </source>
</reference>
<dbReference type="Pfam" id="PF07911">
    <property type="entry name" value="DUF1677"/>
    <property type="match status" value="1"/>
</dbReference>
<evidence type="ECO:0000256" key="1">
    <source>
        <dbReference type="SAM" id="MobiDB-lite"/>
    </source>
</evidence>
<dbReference type="Gramene" id="KRH62085">
    <property type="protein sequence ID" value="KRH62085"/>
    <property type="gene ID" value="GLYMA_04G085400"/>
</dbReference>
<evidence type="ECO:0000313" key="4">
    <source>
        <dbReference type="Proteomes" id="UP000008827"/>
    </source>
</evidence>
<protein>
    <recommendedName>
        <fullName evidence="5">DUF1677 family protein</fullName>
    </recommendedName>
</protein>
<gene>
    <name evidence="2" type="ORF">GLYMA_04G085400</name>
</gene>
<dbReference type="PaxDb" id="3847-GLYMA04G09030.2"/>
<dbReference type="InterPro" id="IPR012876">
    <property type="entry name" value="DUF1677_pln"/>
</dbReference>
<name>A0A0R0KCP1_SOYBN</name>
<reference evidence="3" key="2">
    <citation type="submission" date="2018-02" db="UniProtKB">
        <authorList>
            <consortium name="EnsemblPlants"/>
        </authorList>
    </citation>
    <scope>IDENTIFICATION</scope>
    <source>
        <strain evidence="3">Williams 82</strain>
    </source>
</reference>
<organism evidence="2">
    <name type="scientific">Glycine max</name>
    <name type="common">Soybean</name>
    <name type="synonym">Glycine hispida</name>
    <dbReference type="NCBI Taxonomy" id="3847"/>
    <lineage>
        <taxon>Eukaryota</taxon>
        <taxon>Viridiplantae</taxon>
        <taxon>Streptophyta</taxon>
        <taxon>Embryophyta</taxon>
        <taxon>Tracheophyta</taxon>
        <taxon>Spermatophyta</taxon>
        <taxon>Magnoliopsida</taxon>
        <taxon>eudicotyledons</taxon>
        <taxon>Gunneridae</taxon>
        <taxon>Pentapetalae</taxon>
        <taxon>rosids</taxon>
        <taxon>fabids</taxon>
        <taxon>Fabales</taxon>
        <taxon>Fabaceae</taxon>
        <taxon>Papilionoideae</taxon>
        <taxon>50 kb inversion clade</taxon>
        <taxon>NPAAA clade</taxon>
        <taxon>indigoferoid/millettioid clade</taxon>
        <taxon>Phaseoleae</taxon>
        <taxon>Glycine</taxon>
        <taxon>Glycine subgen. Soja</taxon>
    </lineage>
</organism>
<dbReference type="PANTHER" id="PTHR33108">
    <property type="entry name" value="OS01G0745000 PROTEIN"/>
    <property type="match status" value="1"/>
</dbReference>
<dbReference type="EnsemblPlants" id="KRH62085">
    <property type="protein sequence ID" value="KRH62085"/>
    <property type="gene ID" value="GLYMA_04G085400"/>
</dbReference>
<feature type="compositionally biased region" description="Polar residues" evidence="1">
    <location>
        <begin position="139"/>
        <end position="159"/>
    </location>
</feature>
<dbReference type="EMBL" id="CM000837">
    <property type="protein sequence ID" value="KRH62085.1"/>
    <property type="molecule type" value="Genomic_DNA"/>
</dbReference>
<dbReference type="Proteomes" id="UP000008827">
    <property type="component" value="Chromosome 4"/>
</dbReference>
<keyword evidence="4" id="KW-1185">Reference proteome</keyword>
<dbReference type="InParanoid" id="A0A0R0KCP1"/>
<dbReference type="PANTHER" id="PTHR33108:SF51">
    <property type="entry name" value="DUF1677 FAMILY PROTEIN (DUF1677)"/>
    <property type="match status" value="1"/>
</dbReference>
<dbReference type="AlphaFoldDB" id="A0A0R0KCP1"/>
<accession>A0A0R0KCP1</accession>
<evidence type="ECO:0000313" key="2">
    <source>
        <dbReference type="EMBL" id="KRH62085.1"/>
    </source>
</evidence>
<feature type="region of interest" description="Disordered" evidence="1">
    <location>
        <begin position="135"/>
        <end position="159"/>
    </location>
</feature>
<reference evidence="2 3" key="1">
    <citation type="journal article" date="2010" name="Nature">
        <title>Genome sequence of the palaeopolyploid soybean.</title>
        <authorList>
            <person name="Schmutz J."/>
            <person name="Cannon S.B."/>
            <person name="Schlueter J."/>
            <person name="Ma J."/>
            <person name="Mitros T."/>
            <person name="Nelson W."/>
            <person name="Hyten D.L."/>
            <person name="Song Q."/>
            <person name="Thelen J.J."/>
            <person name="Cheng J."/>
            <person name="Xu D."/>
            <person name="Hellsten U."/>
            <person name="May G.D."/>
            <person name="Yu Y."/>
            <person name="Sakurai T."/>
            <person name="Umezawa T."/>
            <person name="Bhattacharyya M.K."/>
            <person name="Sandhu D."/>
            <person name="Valliyodan B."/>
            <person name="Lindquist E."/>
            <person name="Peto M."/>
            <person name="Grant D."/>
            <person name="Shu S."/>
            <person name="Goodstein D."/>
            <person name="Barry K."/>
            <person name="Futrell-Griggs M."/>
            <person name="Abernathy B."/>
            <person name="Du J."/>
            <person name="Tian Z."/>
            <person name="Zhu L."/>
            <person name="Gill N."/>
            <person name="Joshi T."/>
            <person name="Libault M."/>
            <person name="Sethuraman A."/>
            <person name="Zhang X.-C."/>
            <person name="Shinozaki K."/>
            <person name="Nguyen H.T."/>
            <person name="Wing R.A."/>
            <person name="Cregan P."/>
            <person name="Specht J."/>
            <person name="Grimwood J."/>
            <person name="Rokhsar D."/>
            <person name="Stacey G."/>
            <person name="Shoemaker R.C."/>
            <person name="Jackson S.A."/>
        </authorList>
    </citation>
    <scope>NUCLEOTIDE SEQUENCE [LARGE SCALE GENOMIC DNA]</scope>
    <source>
        <strain evidence="3">cv. Williams 82</strain>
        <tissue evidence="2">Callus</tissue>
    </source>
</reference>